<evidence type="ECO:0000313" key="3">
    <source>
        <dbReference type="Proteomes" id="UP000005667"/>
    </source>
</evidence>
<evidence type="ECO:0000313" key="2">
    <source>
        <dbReference type="EMBL" id="CBS89320.1"/>
    </source>
</evidence>
<keyword evidence="3" id="KW-1185">Reference proteome</keyword>
<dbReference type="HOGENOM" id="CLU_011111_0_0_5"/>
<dbReference type="RefSeq" id="WP_014188741.1">
    <property type="nucleotide sequence ID" value="NC_016586.1"/>
</dbReference>
<dbReference type="AlphaFoldDB" id="G7ZCF2"/>
<organism evidence="2 3">
    <name type="scientific">Azospirillum lipoferum (strain 4B)</name>
    <dbReference type="NCBI Taxonomy" id="862719"/>
    <lineage>
        <taxon>Bacteria</taxon>
        <taxon>Pseudomonadati</taxon>
        <taxon>Pseudomonadota</taxon>
        <taxon>Alphaproteobacteria</taxon>
        <taxon>Rhodospirillales</taxon>
        <taxon>Azospirillaceae</taxon>
        <taxon>Azospirillum</taxon>
    </lineage>
</organism>
<sequence length="798" mass="86956">MTDTIHFPTREQHARAWEELAQAIAASADSVSQDAPAHPPARPGELTIIGSGIETMGFTIGDEELIRGADAVFFCVADPATVVWLKSIRPDAYDLYVLYDDTKVRYTTYMQMSEAMLHHVRQGKKVVAVYYGHPGIFVLSTHRCIMIARREGHKAVMRPGVCALDCLCADLGVDPCHPGMQTHEATDMLIRGRIPDTSLHVVLWQVGLIGEMGFRRRGYINNNFSVFVEYLQKYYGDDYPVTHYIASRYPTIPPTIEVYPLSALHDPQIQTRVTGVSTFYVPPKNAAAADLDMLIRLGLIQPGQEVRTSDGPLREIGLYGPRERKAFRAFRRFKVSRDYQWQEDTGASRFLIALRSNPALQERYERDPRAAVAPESFPGLTDRERSLLATRDHGAIQIAAKGTGVAHPGNRDFLFQLFDRKPVMRSLLAVLRGVRPETATGALAEWSAGQGLALDWDRMRTDVNGVLRDRLFPWAGVYEVRGETGEDGRLIVLTGDGDRARLFVDGQPVRRFSFRRGILQWKAGAGRADNGFLRVDVDVQGGRRLIGSIWPAGEPVPAEHGLVAVEGRPGHRHPSSLAGRYTRKGAEGPQCLEVGVAETPERGRHLCVTLDGRPLDGAIVVGGRTLSVGDLSFVLGGSADAPTGAWMPEPGLAPLTGSYVVRAADGGLRSLSYAAGGLLLDGQAAGTIDLDGSIVSWSGGPAHCSAGQVTLLLDPITLCPALFGTVETPAGTVRCIGRAAAPTQANRPEPEFGLQAAAWRQLVDLAGRPDGEFLLWHKWEKANLAATVVNTALARLLP</sequence>
<feature type="domain" description="Tetrapyrrole methylase" evidence="1">
    <location>
        <begin position="46"/>
        <end position="185"/>
    </location>
</feature>
<dbReference type="InterPro" id="IPR035996">
    <property type="entry name" value="4pyrrol_Methylase_sf"/>
</dbReference>
<dbReference type="InterPro" id="IPR014777">
    <property type="entry name" value="4pyrrole_Mease_sub1"/>
</dbReference>
<gene>
    <name evidence="2" type="ordered locus">AZOLI_p20144</name>
</gene>
<protein>
    <recommendedName>
        <fullName evidence="1">Tetrapyrrole methylase domain-containing protein</fullName>
    </recommendedName>
</protein>
<dbReference type="InterPro" id="IPR000878">
    <property type="entry name" value="4pyrrol_Mease"/>
</dbReference>
<keyword evidence="2" id="KW-0614">Plasmid</keyword>
<geneLocation type="plasmid" evidence="2 3">
    <name>AZO_p2</name>
</geneLocation>
<dbReference type="EMBL" id="FQ311870">
    <property type="protein sequence ID" value="CBS89320.1"/>
    <property type="molecule type" value="Genomic_DNA"/>
</dbReference>
<proteinExistence type="predicted"/>
<dbReference type="Proteomes" id="UP000005667">
    <property type="component" value="Plasmid AZO_p2"/>
</dbReference>
<dbReference type="GO" id="GO:0008168">
    <property type="term" value="F:methyltransferase activity"/>
    <property type="evidence" value="ECO:0007669"/>
    <property type="project" value="InterPro"/>
</dbReference>
<reference evidence="3" key="1">
    <citation type="journal article" date="2011" name="PLoS Genet.">
        <title>Azospirillum genomes reveal transition of bacteria from aquatic to terrestrial environments.</title>
        <authorList>
            <person name="Wisniewski-Dye F."/>
            <person name="Borziak K."/>
            <person name="Khalsa-Moyers G."/>
            <person name="Alexandre G."/>
            <person name="Sukharnikov L.O."/>
            <person name="Wuichet K."/>
            <person name="Hurst G.B."/>
            <person name="McDonald W.H."/>
            <person name="Robertson J.S."/>
            <person name="Barbe V."/>
            <person name="Calteau A."/>
            <person name="Rouy Z."/>
            <person name="Mangenot S."/>
            <person name="Prigent-Combaret C."/>
            <person name="Normand P."/>
            <person name="Boyer M."/>
            <person name="Siguier P."/>
            <person name="Dessaux Y."/>
            <person name="Elmerich C."/>
            <person name="Condemine G."/>
            <person name="Krishnen G."/>
            <person name="Kennedy I."/>
            <person name="Paterson A.H."/>
            <person name="Gonzalez V."/>
            <person name="Mavingui P."/>
            <person name="Zhulin I.B."/>
        </authorList>
    </citation>
    <scope>NUCLEOTIDE SEQUENCE [LARGE SCALE GENOMIC DNA]</scope>
    <source>
        <strain evidence="3">4B</strain>
    </source>
</reference>
<dbReference type="Pfam" id="PF00590">
    <property type="entry name" value="TP_methylase"/>
    <property type="match status" value="1"/>
</dbReference>
<dbReference type="SUPFAM" id="SSF53790">
    <property type="entry name" value="Tetrapyrrole methylase"/>
    <property type="match status" value="1"/>
</dbReference>
<dbReference type="KEGG" id="ali:AZOLI_p20144"/>
<name>G7ZCF2_AZOL4</name>
<accession>G7ZCF2</accession>
<dbReference type="OrthoDB" id="1459304at2"/>
<dbReference type="CDD" id="cd19916">
    <property type="entry name" value="OphMA_like"/>
    <property type="match status" value="1"/>
</dbReference>
<evidence type="ECO:0000259" key="1">
    <source>
        <dbReference type="Pfam" id="PF00590"/>
    </source>
</evidence>
<dbReference type="Gene3D" id="3.40.1010.10">
    <property type="entry name" value="Cobalt-precorrin-4 Transmethylase, Domain 1"/>
    <property type="match status" value="1"/>
</dbReference>